<dbReference type="OrthoDB" id="9764088at2"/>
<reference evidence="1 2" key="1">
    <citation type="submission" date="2011-11" db="EMBL/GenBank/DDBJ databases">
        <title>Complete sequence of Spirochaeta sp. grapes.</title>
        <authorList>
            <consortium name="US DOE Joint Genome Institute"/>
            <person name="Lucas S."/>
            <person name="Han J."/>
            <person name="Lapidus A."/>
            <person name="Cheng J.-F."/>
            <person name="Goodwin L."/>
            <person name="Pitluck S."/>
            <person name="Peters L."/>
            <person name="Ovchinnikova G."/>
            <person name="Munk A.C."/>
            <person name="Detter J.C."/>
            <person name="Han C."/>
            <person name="Tapia R."/>
            <person name="Land M."/>
            <person name="Hauser L."/>
            <person name="Kyrpides N."/>
            <person name="Ivanova N."/>
            <person name="Pagani I."/>
            <person name="Ritalahtilisa K."/>
            <person name="Loeffler F."/>
            <person name="Woyke T."/>
        </authorList>
    </citation>
    <scope>NUCLEOTIDE SEQUENCE [LARGE SCALE GENOMIC DNA]</scope>
    <source>
        <strain evidence="2">ATCC BAA-1885 / DSM 22778 / Grapes</strain>
    </source>
</reference>
<dbReference type="eggNOG" id="COG4690">
    <property type="taxonomic scope" value="Bacteria"/>
</dbReference>
<sequence>MCDTMVKIDKGHSVFAKNSDRDPGEPQMIFYCTGSEGISSMSHPEHRNYYDTKQYCYLQDAANTLPSPYNALISRPSWMWGAEMGVNDQGVSIGNEAVFSTSGVDKKGLLGMDILRLALHNSANAQEAVSLIKHLITTYGQGGNASYSGHLCYHNSFLIHDGKKAFILETAKKRWALKEVASFASISNGYTIKKEYQDADEKTLQRHTNFTRRHASALHLLVTKANQRQHFSSSKLVHAGTSWTAMRDILIANRGTIGNMDHSMKSICLDAKPLVKTQTTASMIVEYAPSCCLIWLTGSPLPIYFPYLPCTLSSSSFSTHPFSNPAYCYAFAQERVALTKRIELATVQILEQIAALSRHLEQEFESLVRPPYEHGEKELLDEACLKCHELLVAHTARISALLPPL</sequence>
<evidence type="ECO:0000313" key="1">
    <source>
        <dbReference type="EMBL" id="AEV28082.1"/>
    </source>
</evidence>
<organism evidence="1 2">
    <name type="scientific">Sphaerochaeta pleomorpha (strain ATCC BAA-1885 / DSM 22778 / Grapes)</name>
    <dbReference type="NCBI Taxonomy" id="158190"/>
    <lineage>
        <taxon>Bacteria</taxon>
        <taxon>Pseudomonadati</taxon>
        <taxon>Spirochaetota</taxon>
        <taxon>Spirochaetia</taxon>
        <taxon>Spirochaetales</taxon>
        <taxon>Sphaerochaetaceae</taxon>
        <taxon>Sphaerochaeta</taxon>
    </lineage>
</organism>
<keyword evidence="2" id="KW-1185">Reference proteome</keyword>
<protein>
    <submittedName>
        <fullName evidence="1">Dipeptidase</fullName>
    </submittedName>
</protein>
<dbReference type="GO" id="GO:0016805">
    <property type="term" value="F:dipeptidase activity"/>
    <property type="evidence" value="ECO:0007669"/>
    <property type="project" value="InterPro"/>
</dbReference>
<dbReference type="GO" id="GO:0070004">
    <property type="term" value="F:cysteine-type exopeptidase activity"/>
    <property type="evidence" value="ECO:0007669"/>
    <property type="project" value="InterPro"/>
</dbReference>
<dbReference type="Proteomes" id="UP000005632">
    <property type="component" value="Chromosome"/>
</dbReference>
<dbReference type="InterPro" id="IPR005322">
    <property type="entry name" value="Peptidase_C69"/>
</dbReference>
<evidence type="ECO:0000313" key="2">
    <source>
        <dbReference type="Proteomes" id="UP000005632"/>
    </source>
</evidence>
<dbReference type="GO" id="GO:0006508">
    <property type="term" value="P:proteolysis"/>
    <property type="evidence" value="ECO:0007669"/>
    <property type="project" value="InterPro"/>
</dbReference>
<dbReference type="PANTHER" id="PTHR12994:SF17">
    <property type="entry name" value="LD30995P"/>
    <property type="match status" value="1"/>
</dbReference>
<dbReference type="EMBL" id="CP003155">
    <property type="protein sequence ID" value="AEV28082.1"/>
    <property type="molecule type" value="Genomic_DNA"/>
</dbReference>
<dbReference type="STRING" id="158190.SpiGrapes_0219"/>
<accession>G8QUB2</accession>
<dbReference type="AlphaFoldDB" id="G8QUB2"/>
<dbReference type="RefSeq" id="WP_014268931.1">
    <property type="nucleotide sequence ID" value="NC_016633.1"/>
</dbReference>
<dbReference type="PANTHER" id="PTHR12994">
    <property type="entry name" value="SECERNIN"/>
    <property type="match status" value="1"/>
</dbReference>
<gene>
    <name evidence="1" type="ordered locus">SpiGrapes_0219</name>
</gene>
<proteinExistence type="predicted"/>
<name>G8QUB2_SPHPG</name>
<dbReference type="HOGENOM" id="CLU_046840_2_0_12"/>
<dbReference type="KEGG" id="sgp:SpiGrapes_0219"/>
<dbReference type="Gene3D" id="3.60.60.10">
    <property type="entry name" value="Penicillin V Acylase, Chain A"/>
    <property type="match status" value="1"/>
</dbReference>